<dbReference type="InterPro" id="IPR037185">
    <property type="entry name" value="EmrE-like"/>
</dbReference>
<protein>
    <submittedName>
        <fullName evidence="1">EamA family transporter</fullName>
    </submittedName>
</protein>
<gene>
    <name evidence="1" type="ORF">FA584_07115</name>
</gene>
<dbReference type="SUPFAM" id="SSF103481">
    <property type="entry name" value="Multidrug resistance efflux transporter EmrE"/>
    <property type="match status" value="2"/>
</dbReference>
<name>A0A6G9VR37_9BACT</name>
<accession>A0A6G9VR37</accession>
<dbReference type="OrthoDB" id="9795732at2"/>
<dbReference type="InterPro" id="IPR000620">
    <property type="entry name" value="EamA_dom"/>
</dbReference>
<dbReference type="PANTHER" id="PTHR22911">
    <property type="entry name" value="ACYL-MALONYL CONDENSING ENZYME-RELATED"/>
    <property type="match status" value="1"/>
</dbReference>
<dbReference type="EMBL" id="CP039734">
    <property type="protein sequence ID" value="QIR75992.1"/>
    <property type="molecule type" value="Genomic_DNA"/>
</dbReference>
<evidence type="ECO:0000313" key="1">
    <source>
        <dbReference type="EMBL" id="QIR75992.1"/>
    </source>
</evidence>
<dbReference type="Proteomes" id="UP000502831">
    <property type="component" value="Chromosome"/>
</dbReference>
<reference evidence="1 2" key="1">
    <citation type="journal article" date="2017" name="Environ. Sci. Technol.">
        <title>Organohalide Respiration with Chlorinated Ethenes under Low pH Conditions.</title>
        <authorList>
            <person name="Yang Y."/>
            <person name="Capiro N.L."/>
            <person name="Marcet T.F."/>
            <person name="Yan J."/>
            <person name="Pennell K.D."/>
            <person name="Loffler F.E."/>
        </authorList>
    </citation>
    <scope>NUCLEOTIDE SEQUENCE [LARGE SCALE GENOMIC DNA]</scope>
    <source>
        <strain evidence="1 2">ACSDCE</strain>
    </source>
</reference>
<organism evidence="1 2">
    <name type="scientific">Sulfurospirillum diekertiae</name>
    <dbReference type="NCBI Taxonomy" id="1854492"/>
    <lineage>
        <taxon>Bacteria</taxon>
        <taxon>Pseudomonadati</taxon>
        <taxon>Campylobacterota</taxon>
        <taxon>Epsilonproteobacteria</taxon>
        <taxon>Campylobacterales</taxon>
        <taxon>Sulfurospirillaceae</taxon>
        <taxon>Sulfurospirillum</taxon>
    </lineage>
</organism>
<dbReference type="PANTHER" id="PTHR22911:SF76">
    <property type="entry name" value="EAMA DOMAIN-CONTAINING PROTEIN"/>
    <property type="match status" value="1"/>
</dbReference>
<evidence type="ECO:0000313" key="2">
    <source>
        <dbReference type="Proteomes" id="UP000502831"/>
    </source>
</evidence>
<dbReference type="GO" id="GO:0016020">
    <property type="term" value="C:membrane"/>
    <property type="evidence" value="ECO:0007669"/>
    <property type="project" value="InterPro"/>
</dbReference>
<dbReference type="AlphaFoldDB" id="A0A6G9VR37"/>
<proteinExistence type="predicted"/>
<sequence>MDMKMNRVQKGNIAGMIAILLWATLALFTVFTNPIPPFELTCIAFSIAFTLGLLLWIKEGKGIIVHLKLPWKVWLLGIYGLFGYHFFYFLALKSAPALEANLINYLWPLLIVLLSSFLPSEKLRWFHFMGAFLGFFGAFMLLGFDKEIAFSSQHAQGYMYALFCAFIWSSYSVLSRYFGAIPTLSVGGFCGASALLSLVAHLVFERTYIPNTQELLAAIGLGLGPVGIAFFVWDYGMKQGDIKLIGSLSYATPLLSTLMLVLFGRSAPNSAIWIACVLIVLGSIVSSFSFFEGMWQKISTRNRPL</sequence>
<dbReference type="Pfam" id="PF00892">
    <property type="entry name" value="EamA"/>
    <property type="match status" value="2"/>
</dbReference>